<dbReference type="InterPro" id="IPR002933">
    <property type="entry name" value="Peptidase_M20"/>
</dbReference>
<organism evidence="4 5">
    <name type="scientific">Gibbsiella quercinecans</name>
    <dbReference type="NCBI Taxonomy" id="929813"/>
    <lineage>
        <taxon>Bacteria</taxon>
        <taxon>Pseudomonadati</taxon>
        <taxon>Pseudomonadota</taxon>
        <taxon>Gammaproteobacteria</taxon>
        <taxon>Enterobacterales</taxon>
        <taxon>Yersiniaceae</taxon>
        <taxon>Gibbsiella</taxon>
    </lineage>
</organism>
<dbReference type="PANTHER" id="PTHR30575:SF0">
    <property type="entry name" value="XAA-ARG DIPEPTIDASE"/>
    <property type="match status" value="1"/>
</dbReference>
<protein>
    <recommendedName>
        <fullName evidence="2">Peptidase M20 domain-containing protein 2</fullName>
    </recommendedName>
</protein>
<dbReference type="CDD" id="cd03887">
    <property type="entry name" value="M20_Acy1L2"/>
    <property type="match status" value="1"/>
</dbReference>
<reference evidence="4 5" key="1">
    <citation type="submission" date="2016-01" db="EMBL/GenBank/DDBJ databases">
        <authorList>
            <person name="Oliw E.H."/>
        </authorList>
    </citation>
    <scope>NUCLEOTIDE SEQUENCE [LARGE SCALE GENOMIC DNA]</scope>
    <source>
        <strain evidence="4 5">FRB97</strain>
    </source>
</reference>
<accession>A0A250B3W4</accession>
<dbReference type="EMBL" id="CP014136">
    <property type="protein sequence ID" value="ATA20920.1"/>
    <property type="molecule type" value="Genomic_DNA"/>
</dbReference>
<evidence type="ECO:0000259" key="3">
    <source>
        <dbReference type="Pfam" id="PF07687"/>
    </source>
</evidence>
<dbReference type="InterPro" id="IPR017144">
    <property type="entry name" value="Xaa-Arg_dipeptidase"/>
</dbReference>
<dbReference type="NCBIfam" id="TIGR01891">
    <property type="entry name" value="amidohydrolases"/>
    <property type="match status" value="1"/>
</dbReference>
<comment type="similarity">
    <text evidence="2">Belongs to the peptidase M20A family.</text>
</comment>
<dbReference type="InterPro" id="IPR052030">
    <property type="entry name" value="Peptidase_M20/M20A_hydrolases"/>
</dbReference>
<dbReference type="GO" id="GO:0005737">
    <property type="term" value="C:cytoplasm"/>
    <property type="evidence" value="ECO:0007669"/>
    <property type="project" value="TreeGrafter"/>
</dbReference>
<dbReference type="Gene3D" id="3.40.630.10">
    <property type="entry name" value="Zn peptidases"/>
    <property type="match status" value="1"/>
</dbReference>
<dbReference type="InterPro" id="IPR017439">
    <property type="entry name" value="Amidohydrolase"/>
</dbReference>
<dbReference type="Proteomes" id="UP000217182">
    <property type="component" value="Chromosome"/>
</dbReference>
<evidence type="ECO:0000256" key="2">
    <source>
        <dbReference type="PIRNR" id="PIRNR037226"/>
    </source>
</evidence>
<feature type="domain" description="Peptidase M20 dimerisation" evidence="3">
    <location>
        <begin position="177"/>
        <end position="266"/>
    </location>
</feature>
<evidence type="ECO:0000313" key="4">
    <source>
        <dbReference type="EMBL" id="ATA20920.1"/>
    </source>
</evidence>
<dbReference type="InterPro" id="IPR011650">
    <property type="entry name" value="Peptidase_M20_dimer"/>
</dbReference>
<dbReference type="SUPFAM" id="SSF53187">
    <property type="entry name" value="Zn-dependent exopeptidases"/>
    <property type="match status" value="1"/>
</dbReference>
<dbReference type="FunFam" id="3.30.70.360:FF:000004">
    <property type="entry name" value="Peptidase M20 domain-containing protein 2"/>
    <property type="match status" value="1"/>
</dbReference>
<evidence type="ECO:0000313" key="5">
    <source>
        <dbReference type="Proteomes" id="UP000217182"/>
    </source>
</evidence>
<dbReference type="GO" id="GO:0071713">
    <property type="term" value="F:para-aminobenzoyl-glutamate hydrolase activity"/>
    <property type="evidence" value="ECO:0007669"/>
    <property type="project" value="TreeGrafter"/>
</dbReference>
<dbReference type="PIRSF" id="PIRSF037226">
    <property type="entry name" value="Amidohydrolase_ACY1L2_prd"/>
    <property type="match status" value="1"/>
</dbReference>
<proteinExistence type="inferred from homology"/>
<dbReference type="RefSeq" id="WP_095847506.1">
    <property type="nucleotide sequence ID" value="NZ_CP014136.1"/>
</dbReference>
<dbReference type="PANTHER" id="PTHR30575">
    <property type="entry name" value="PEPTIDASE M20"/>
    <property type="match status" value="1"/>
</dbReference>
<name>A0A250B3W4_9GAMM</name>
<evidence type="ECO:0000256" key="1">
    <source>
        <dbReference type="ARBA" id="ARBA00022801"/>
    </source>
</evidence>
<dbReference type="OrthoDB" id="9777385at2"/>
<dbReference type="GO" id="GO:0016805">
    <property type="term" value="F:dipeptidase activity"/>
    <property type="evidence" value="ECO:0007669"/>
    <property type="project" value="InterPro"/>
</dbReference>
<gene>
    <name evidence="4" type="ORF">AWC35_17105</name>
</gene>
<dbReference type="KEGG" id="gqu:AWC35_17105"/>
<dbReference type="Pfam" id="PF01546">
    <property type="entry name" value="Peptidase_M20"/>
    <property type="match status" value="1"/>
</dbReference>
<dbReference type="InterPro" id="IPR036264">
    <property type="entry name" value="Bact_exopeptidase_dim_dom"/>
</dbReference>
<sequence>MSECTNIGHKEKIIYAVDELAQPMTQLAMAIHAQPELSFQEYHAAAALIAPLRAAGFEIEENVAGMATAFRATFNGSQAGPRIAFLAEYDALAELGHACGHNLIGTASVTAALALVRACPQIPGRIEVIGTPAEEEGGGKIMMVDGGVFQDVDAAMMFHPRERNMVTRGALACVDAVFRFYGKASHAASAPHLGISALDAVIQTFVGINALRQFFTDDVRVHGIITHGGSATNIVPAYAEAKFLLRAATVAGLKEVRRKVYAATRAAAEMSGARLEIEEGLTYAERNNNQALAGGFQRNLATLGIAVNEPPAGGGVGSSDIGNVSQVTAAIHPYLRIGDAMPHTPEFAVAAGSSAGMIAMLNAAKALAMTAYDLCADPAFFHAVRDEFTQWQSRSTSTGEMHS</sequence>
<keyword evidence="5" id="KW-1185">Reference proteome</keyword>
<dbReference type="Gene3D" id="3.30.70.360">
    <property type="match status" value="1"/>
</dbReference>
<keyword evidence="1 4" id="KW-0378">Hydrolase</keyword>
<dbReference type="AlphaFoldDB" id="A0A250B3W4"/>
<dbReference type="Pfam" id="PF07687">
    <property type="entry name" value="M20_dimer"/>
    <property type="match status" value="1"/>
</dbReference>
<dbReference type="SUPFAM" id="SSF55031">
    <property type="entry name" value="Bacterial exopeptidase dimerisation domain"/>
    <property type="match status" value="1"/>
</dbReference>
<dbReference type="GO" id="GO:0046657">
    <property type="term" value="P:folic acid catabolic process"/>
    <property type="evidence" value="ECO:0007669"/>
    <property type="project" value="TreeGrafter"/>
</dbReference>